<dbReference type="Proteomes" id="UP001652625">
    <property type="component" value="Chromosome 11"/>
</dbReference>
<feature type="signal peptide" evidence="4">
    <location>
        <begin position="1"/>
        <end position="20"/>
    </location>
</feature>
<dbReference type="GeneID" id="100209770"/>
<feature type="domain" description="Lipoxygenase" evidence="5">
    <location>
        <begin position="34"/>
        <end position="637"/>
    </location>
</feature>
<dbReference type="PROSITE" id="PS51393">
    <property type="entry name" value="LIPOXYGENASE_3"/>
    <property type="match status" value="1"/>
</dbReference>
<accession>A0ABM4CXD0</accession>
<dbReference type="Gene3D" id="3.10.450.60">
    <property type="match status" value="1"/>
</dbReference>
<evidence type="ECO:0000256" key="4">
    <source>
        <dbReference type="SAM" id="SignalP"/>
    </source>
</evidence>
<dbReference type="InterPro" id="IPR000907">
    <property type="entry name" value="LipOase"/>
</dbReference>
<sequence>MVTKKVVVLLITIWKLGVNAEECPYSIYDCKIQPLNPETKISSLCLQARKNATTQSREWYKLKETKNPTDLNEEEELILPQLNQSYQNVALKTMFDDIESRWFSIYYGYLQALNKTALSLVGGKYYTKPALTYSDYREIYEIFLKTIQGIPNSKHFSLPHLLTGFKDIIADDSWKSNRVFIQRRLAGTCPFFIRKVMVSKVFQESGIGIDEKYLYEKLNQNFNWNKHISIVLRKQVSLSQMILEGKLFVLHHEIFNDLPDVPDILGINKFAKLLPSVSPIVVMVLDDRVKELKMVAIQLDHVNNSKVVTPFDSNSWLQAKGFADIADMAVCQLKEHLVETHSVQELFCNVFKRHLSPWHPVYQIMLPHCEATSPVGALGISSLIDENKYMHKLFNIGHIGARKLINKAYEEQDYSDSDFEQLIKKKGLDDSSKIPYYPYRDDGLLIWNEIKDFATNYINIFYDKDKQVKNDEELLNFAKEISSFEKNGGKYKGFPKAFTSKKDLSTFLNRFMWSPVQHAVNSYPLLPYSGYVPISPTKLYENLEGQSDYLSSLPNAAVTITQEVLTFTLASFRLNQLFDYSKKISHSESRKLIRDKFKKLNTCIQQELSARNWGRFRNGDLTYQYMEPRFIPNSIHS</sequence>
<evidence type="ECO:0000256" key="3">
    <source>
        <dbReference type="ARBA" id="ARBA00023002"/>
    </source>
</evidence>
<dbReference type="Gene3D" id="1.20.245.10">
    <property type="entry name" value="Lipoxygenase-1, Domain 5"/>
    <property type="match status" value="1"/>
</dbReference>
<name>A0ABM4CXD0_HYDVU</name>
<dbReference type="InterPro" id="IPR013819">
    <property type="entry name" value="LipOase_C"/>
</dbReference>
<keyword evidence="2" id="KW-0223">Dioxygenase</keyword>
<dbReference type="Pfam" id="PF00305">
    <property type="entry name" value="Lipoxygenase"/>
    <property type="match status" value="1"/>
</dbReference>
<dbReference type="SUPFAM" id="SSF48484">
    <property type="entry name" value="Lipoxigenase"/>
    <property type="match status" value="1"/>
</dbReference>
<gene>
    <name evidence="7" type="primary">LOC100209770</name>
</gene>
<keyword evidence="3" id="KW-0560">Oxidoreductase</keyword>
<evidence type="ECO:0000259" key="5">
    <source>
        <dbReference type="PROSITE" id="PS51393"/>
    </source>
</evidence>
<feature type="chain" id="PRO_5047315719" evidence="4">
    <location>
        <begin position="21"/>
        <end position="637"/>
    </location>
</feature>
<dbReference type="InterPro" id="IPR036226">
    <property type="entry name" value="LipOase_C_sf"/>
</dbReference>
<evidence type="ECO:0000313" key="6">
    <source>
        <dbReference type="Proteomes" id="UP001652625"/>
    </source>
</evidence>
<keyword evidence="4" id="KW-0732">Signal</keyword>
<keyword evidence="6" id="KW-1185">Reference proteome</keyword>
<proteinExistence type="predicted"/>
<dbReference type="RefSeq" id="XP_065666608.1">
    <property type="nucleotide sequence ID" value="XM_065810536.1"/>
</dbReference>
<evidence type="ECO:0000256" key="1">
    <source>
        <dbReference type="ARBA" id="ARBA00022723"/>
    </source>
</evidence>
<reference evidence="7" key="1">
    <citation type="submission" date="2025-08" db="UniProtKB">
        <authorList>
            <consortium name="RefSeq"/>
        </authorList>
    </citation>
    <scope>IDENTIFICATION</scope>
</reference>
<keyword evidence="1" id="KW-0479">Metal-binding</keyword>
<dbReference type="PANTHER" id="PTHR11771">
    <property type="entry name" value="LIPOXYGENASE"/>
    <property type="match status" value="1"/>
</dbReference>
<protein>
    <submittedName>
        <fullName evidence="7">Polyunsaturated fatty acid 5-lipoxygenase isoform X2</fullName>
    </submittedName>
</protein>
<dbReference type="PRINTS" id="PR00087">
    <property type="entry name" value="LIPOXYGENASE"/>
</dbReference>
<evidence type="ECO:0000256" key="2">
    <source>
        <dbReference type="ARBA" id="ARBA00022964"/>
    </source>
</evidence>
<organism evidence="6 7">
    <name type="scientific">Hydra vulgaris</name>
    <name type="common">Hydra</name>
    <name type="synonym">Hydra attenuata</name>
    <dbReference type="NCBI Taxonomy" id="6087"/>
    <lineage>
        <taxon>Eukaryota</taxon>
        <taxon>Metazoa</taxon>
        <taxon>Cnidaria</taxon>
        <taxon>Hydrozoa</taxon>
        <taxon>Hydroidolina</taxon>
        <taxon>Anthoathecata</taxon>
        <taxon>Aplanulata</taxon>
        <taxon>Hydridae</taxon>
        <taxon>Hydra</taxon>
    </lineage>
</organism>
<evidence type="ECO:0000313" key="7">
    <source>
        <dbReference type="RefSeq" id="XP_065666608.1"/>
    </source>
</evidence>